<feature type="transmembrane region" description="Helical" evidence="1">
    <location>
        <begin position="35"/>
        <end position="54"/>
    </location>
</feature>
<sequence>MQLKEENISFLTFFLDMCVIFFIMEIPNLIYPSILYRLCTLLVIWTIIPMIFIVHRKVFHEPEIIKVSETKVKIVNFRPGGYPLSYYCILTLFLMISCYYFGVVQYILTLNSKFLLVILVTFVIEVSVIFIDYTDKIFPVNLQTYDGFWVYTLFTMLIVCGVGCRVMGVHL</sequence>
<dbReference type="AlphaFoldDB" id="A0A2A2HCX6"/>
<reference evidence="3 5" key="1">
    <citation type="submission" date="2016-04" db="EMBL/GenBank/DDBJ databases">
        <title>Genome sequence of Methanosphaera cuniculi DSM 4103.</title>
        <authorList>
            <person name="Poehlein A."/>
            <person name="Seedorf H."/>
            <person name="Daniel R."/>
        </authorList>
    </citation>
    <scope>NUCLEOTIDE SEQUENCE [LARGE SCALE GENOMIC DNA]</scope>
    <source>
        <strain evidence="3 5">DSM 4103</strain>
    </source>
</reference>
<comment type="caution">
    <text evidence="2">The sequence shown here is derived from an EMBL/GenBank/DDBJ whole genome shotgun (WGS) entry which is preliminary data.</text>
</comment>
<dbReference type="Proteomes" id="UP000217528">
    <property type="component" value="Unassembled WGS sequence"/>
</dbReference>
<feature type="transmembrane region" description="Helical" evidence="1">
    <location>
        <begin position="6"/>
        <end position="23"/>
    </location>
</feature>
<keyword evidence="4" id="KW-1185">Reference proteome</keyword>
<organism evidence="2 4">
    <name type="scientific">Methanosphaera cuniculi</name>
    <dbReference type="NCBI Taxonomy" id="1077256"/>
    <lineage>
        <taxon>Archaea</taxon>
        <taxon>Methanobacteriati</taxon>
        <taxon>Methanobacteriota</taxon>
        <taxon>Methanomada group</taxon>
        <taxon>Methanobacteria</taxon>
        <taxon>Methanobacteriales</taxon>
        <taxon>Methanobacteriaceae</taxon>
        <taxon>Methanosphaera</taxon>
    </lineage>
</organism>
<keyword evidence="1" id="KW-1133">Transmembrane helix</keyword>
<feature type="transmembrane region" description="Helical" evidence="1">
    <location>
        <begin position="84"/>
        <end position="102"/>
    </location>
</feature>
<keyword evidence="1" id="KW-0472">Membrane</keyword>
<accession>A0A2A2HCX6</accession>
<evidence type="ECO:0000313" key="2">
    <source>
        <dbReference type="EMBL" id="PAV07198.1"/>
    </source>
</evidence>
<evidence type="ECO:0000313" key="3">
    <source>
        <dbReference type="EMBL" id="PWL08505.1"/>
    </source>
</evidence>
<evidence type="ECO:0000256" key="1">
    <source>
        <dbReference type="SAM" id="Phobius"/>
    </source>
</evidence>
<keyword evidence="1" id="KW-0812">Transmembrane</keyword>
<feature type="transmembrane region" description="Helical" evidence="1">
    <location>
        <begin position="114"/>
        <end position="133"/>
    </location>
</feature>
<evidence type="ECO:0000313" key="5">
    <source>
        <dbReference type="Proteomes" id="UP000246004"/>
    </source>
</evidence>
<dbReference type="Proteomes" id="UP000246004">
    <property type="component" value="Unassembled WGS sequence"/>
</dbReference>
<dbReference type="EMBL" id="LWMS01000014">
    <property type="protein sequence ID" value="PWL08505.1"/>
    <property type="molecule type" value="Genomic_DNA"/>
</dbReference>
<protein>
    <submittedName>
        <fullName evidence="2">Uncharacterized protein</fullName>
    </submittedName>
</protein>
<dbReference type="RefSeq" id="WP_095608865.1">
    <property type="nucleotide sequence ID" value="NZ_LMVN01000021.1"/>
</dbReference>
<feature type="transmembrane region" description="Helical" evidence="1">
    <location>
        <begin position="148"/>
        <end position="168"/>
    </location>
</feature>
<dbReference type="EMBL" id="LMVN01000021">
    <property type="protein sequence ID" value="PAV07198.1"/>
    <property type="molecule type" value="Genomic_DNA"/>
</dbReference>
<reference evidence="2 4" key="2">
    <citation type="journal article" date="2017" name="BMC Genomics">
        <title>Genomic analysis of methanogenic archaea reveals a shift towards energy conservation.</title>
        <authorList>
            <person name="Gilmore S.P."/>
            <person name="Henske J.K."/>
            <person name="Sexton J.A."/>
            <person name="Solomon K.V."/>
            <person name="Seppala S."/>
            <person name="Yoo J.I."/>
            <person name="Huyett L.M."/>
            <person name="Pressman A."/>
            <person name="Cogan J.Z."/>
            <person name="Kivenson V."/>
            <person name="Peng X."/>
            <person name="Tan Y."/>
            <person name="Valentine D.L."/>
            <person name="O'Malley M.A."/>
        </authorList>
    </citation>
    <scope>NUCLEOTIDE SEQUENCE [LARGE SCALE GENOMIC DNA]</scope>
    <source>
        <strain evidence="2 4">1R-7</strain>
    </source>
</reference>
<name>A0A2A2HCX6_9EURY</name>
<proteinExistence type="predicted"/>
<evidence type="ECO:0000313" key="4">
    <source>
        <dbReference type="Proteomes" id="UP000217528"/>
    </source>
</evidence>
<gene>
    <name evidence="2" type="ORF">ASJ82_05870</name>
    <name evidence="3" type="ORF">MSCUN_05840</name>
</gene>